<keyword evidence="2" id="KW-1185">Reference proteome</keyword>
<reference evidence="1 2" key="1">
    <citation type="submission" date="2018-02" db="EMBL/GenBank/DDBJ databases">
        <title>Genome sequence of the basidiomycete white-rot fungus Phlebia centrifuga.</title>
        <authorList>
            <person name="Granchi Z."/>
            <person name="Peng M."/>
            <person name="de Vries R.P."/>
            <person name="Hilden K."/>
            <person name="Makela M.R."/>
            <person name="Grigoriev I."/>
            <person name="Riley R."/>
        </authorList>
    </citation>
    <scope>NUCLEOTIDE SEQUENCE [LARGE SCALE GENOMIC DNA]</scope>
    <source>
        <strain evidence="1 2">FBCC195</strain>
    </source>
</reference>
<dbReference type="AlphaFoldDB" id="A0A2R6S792"/>
<protein>
    <submittedName>
        <fullName evidence="1">Uncharacterized protein</fullName>
    </submittedName>
</protein>
<dbReference type="OrthoDB" id="2866996at2759"/>
<evidence type="ECO:0000313" key="1">
    <source>
        <dbReference type="EMBL" id="PSS38123.1"/>
    </source>
</evidence>
<evidence type="ECO:0000313" key="2">
    <source>
        <dbReference type="Proteomes" id="UP000186601"/>
    </source>
</evidence>
<accession>A0A2R6S792</accession>
<dbReference type="InterPro" id="IPR036156">
    <property type="entry name" value="Beta-gal/glucu_dom_sf"/>
</dbReference>
<proteinExistence type="predicted"/>
<name>A0A2R6S792_9APHY</name>
<sequence length="138" mass="15396">MTCGPYRPISLVVYQTRLSCVNTRASVSNAPHLKPNLKVDIDISGAIDESDAIRCVLRKSGNEGIIRDETIQVPFTDRDEDSSKLTLEGLFDWNLDGEVSMWWPIGYGQQDLYDVEITLLSKVSTSDSKILAAYLNRA</sequence>
<dbReference type="EMBL" id="MLYV02000002">
    <property type="protein sequence ID" value="PSS38123.1"/>
    <property type="molecule type" value="Genomic_DNA"/>
</dbReference>
<dbReference type="Gene3D" id="2.60.40.10">
    <property type="entry name" value="Immunoglobulins"/>
    <property type="match status" value="1"/>
</dbReference>
<comment type="caution">
    <text evidence="1">The sequence shown here is derived from an EMBL/GenBank/DDBJ whole genome shotgun (WGS) entry which is preliminary data.</text>
</comment>
<dbReference type="STRING" id="98765.A0A2R6S792"/>
<dbReference type="SUPFAM" id="SSF49303">
    <property type="entry name" value="beta-Galactosidase/glucuronidase domain"/>
    <property type="match status" value="1"/>
</dbReference>
<dbReference type="InterPro" id="IPR013783">
    <property type="entry name" value="Ig-like_fold"/>
</dbReference>
<organism evidence="1 2">
    <name type="scientific">Hermanssonia centrifuga</name>
    <dbReference type="NCBI Taxonomy" id="98765"/>
    <lineage>
        <taxon>Eukaryota</taxon>
        <taxon>Fungi</taxon>
        <taxon>Dikarya</taxon>
        <taxon>Basidiomycota</taxon>
        <taxon>Agaricomycotina</taxon>
        <taxon>Agaricomycetes</taxon>
        <taxon>Polyporales</taxon>
        <taxon>Meruliaceae</taxon>
        <taxon>Hermanssonia</taxon>
    </lineage>
</organism>
<gene>
    <name evidence="1" type="ORF">PHLCEN_2v30</name>
</gene>
<dbReference type="Proteomes" id="UP000186601">
    <property type="component" value="Unassembled WGS sequence"/>
</dbReference>